<dbReference type="STRING" id="1160509.A0A3N4IAT1"/>
<dbReference type="OrthoDB" id="10009520at2759"/>
<dbReference type="InterPro" id="IPR017907">
    <property type="entry name" value="Znf_RING_CS"/>
</dbReference>
<dbReference type="PROSITE" id="PS00518">
    <property type="entry name" value="ZF_RING_1"/>
    <property type="match status" value="1"/>
</dbReference>
<organism evidence="5 6">
    <name type="scientific">Ascobolus immersus RN42</name>
    <dbReference type="NCBI Taxonomy" id="1160509"/>
    <lineage>
        <taxon>Eukaryota</taxon>
        <taxon>Fungi</taxon>
        <taxon>Dikarya</taxon>
        <taxon>Ascomycota</taxon>
        <taxon>Pezizomycotina</taxon>
        <taxon>Pezizomycetes</taxon>
        <taxon>Pezizales</taxon>
        <taxon>Ascobolaceae</taxon>
        <taxon>Ascobolus</taxon>
    </lineage>
</organism>
<evidence type="ECO:0000256" key="2">
    <source>
        <dbReference type="ARBA" id="ARBA00022771"/>
    </source>
</evidence>
<dbReference type="AlphaFoldDB" id="A0A3N4IAT1"/>
<proteinExistence type="predicted"/>
<accession>A0A3N4IAT1</accession>
<dbReference type="SUPFAM" id="SSF57850">
    <property type="entry name" value="RING/U-box"/>
    <property type="match status" value="1"/>
</dbReference>
<evidence type="ECO:0000313" key="5">
    <source>
        <dbReference type="EMBL" id="RPA83179.1"/>
    </source>
</evidence>
<protein>
    <recommendedName>
        <fullName evidence="7">RING-type domain-containing protein</fullName>
    </recommendedName>
</protein>
<gene>
    <name evidence="5" type="ORF">BJ508DRAFT_324768</name>
</gene>
<dbReference type="GO" id="GO:0008270">
    <property type="term" value="F:zinc ion binding"/>
    <property type="evidence" value="ECO:0007669"/>
    <property type="project" value="UniProtKB-KW"/>
</dbReference>
<feature type="region of interest" description="Disordered" evidence="4">
    <location>
        <begin position="1"/>
        <end position="53"/>
    </location>
</feature>
<feature type="compositionally biased region" description="Basic and acidic residues" evidence="4">
    <location>
        <begin position="18"/>
        <end position="35"/>
    </location>
</feature>
<evidence type="ECO:0000256" key="4">
    <source>
        <dbReference type="SAM" id="MobiDB-lite"/>
    </source>
</evidence>
<reference evidence="5 6" key="1">
    <citation type="journal article" date="2018" name="Nat. Ecol. Evol.">
        <title>Pezizomycetes genomes reveal the molecular basis of ectomycorrhizal truffle lifestyle.</title>
        <authorList>
            <person name="Murat C."/>
            <person name="Payen T."/>
            <person name="Noel B."/>
            <person name="Kuo A."/>
            <person name="Morin E."/>
            <person name="Chen J."/>
            <person name="Kohler A."/>
            <person name="Krizsan K."/>
            <person name="Balestrini R."/>
            <person name="Da Silva C."/>
            <person name="Montanini B."/>
            <person name="Hainaut M."/>
            <person name="Levati E."/>
            <person name="Barry K.W."/>
            <person name="Belfiori B."/>
            <person name="Cichocki N."/>
            <person name="Clum A."/>
            <person name="Dockter R.B."/>
            <person name="Fauchery L."/>
            <person name="Guy J."/>
            <person name="Iotti M."/>
            <person name="Le Tacon F."/>
            <person name="Lindquist E.A."/>
            <person name="Lipzen A."/>
            <person name="Malagnac F."/>
            <person name="Mello A."/>
            <person name="Molinier V."/>
            <person name="Miyauchi S."/>
            <person name="Poulain J."/>
            <person name="Riccioni C."/>
            <person name="Rubini A."/>
            <person name="Sitrit Y."/>
            <person name="Splivallo R."/>
            <person name="Traeger S."/>
            <person name="Wang M."/>
            <person name="Zifcakova L."/>
            <person name="Wipf D."/>
            <person name="Zambonelli A."/>
            <person name="Paolocci F."/>
            <person name="Nowrousian M."/>
            <person name="Ottonello S."/>
            <person name="Baldrian P."/>
            <person name="Spatafora J.W."/>
            <person name="Henrissat B."/>
            <person name="Nagy L.G."/>
            <person name="Aury J.M."/>
            <person name="Wincker P."/>
            <person name="Grigoriev I.V."/>
            <person name="Bonfante P."/>
            <person name="Martin F.M."/>
        </authorList>
    </citation>
    <scope>NUCLEOTIDE SEQUENCE [LARGE SCALE GENOMIC DNA]</scope>
    <source>
        <strain evidence="5 6">RN42</strain>
    </source>
</reference>
<dbReference type="EMBL" id="ML119666">
    <property type="protein sequence ID" value="RPA83179.1"/>
    <property type="molecule type" value="Genomic_DNA"/>
</dbReference>
<sequence length="342" mass="39761">MAPRSREGRLKKKAAKRASPDGKRDPSHEKVKPDPAPEPEPEPMSNEEPTEEPVDQLIQWHPELVTLQIQNIRDEWENSDYSHPGSRFDLFSRETAKEVRSAMQFTAERKKHLALKLKGEDNSNYSFTQDTLRKDLCLRDVYERRKSEATDEQYCKGCGYSLLQFEETPYSWVCGHYYCRLCLAKLYRASIKNAVSYPPRCCNIALPTRPDPVLLPLLDNLLEPDESSHWFRKAEEHEDWEPLYCHIPACRAYIPSYNRDLENGVGYCGDWDEDEQMLLDLAAQNGWMQCYQCRRMLEKVEGDCVYAKRFPAIAVGSDITQKLMRRSMSVIKLLAWEQPGKE</sequence>
<evidence type="ECO:0008006" key="7">
    <source>
        <dbReference type="Google" id="ProtNLM"/>
    </source>
</evidence>
<evidence type="ECO:0000256" key="3">
    <source>
        <dbReference type="ARBA" id="ARBA00022833"/>
    </source>
</evidence>
<keyword evidence="2" id="KW-0863">Zinc-finger</keyword>
<keyword evidence="1" id="KW-0479">Metal-binding</keyword>
<dbReference type="Proteomes" id="UP000275078">
    <property type="component" value="Unassembled WGS sequence"/>
</dbReference>
<name>A0A3N4IAT1_ASCIM</name>
<keyword evidence="3" id="KW-0862">Zinc</keyword>
<evidence type="ECO:0000256" key="1">
    <source>
        <dbReference type="ARBA" id="ARBA00022723"/>
    </source>
</evidence>
<keyword evidence="6" id="KW-1185">Reference proteome</keyword>
<evidence type="ECO:0000313" key="6">
    <source>
        <dbReference type="Proteomes" id="UP000275078"/>
    </source>
</evidence>